<keyword evidence="1" id="KW-0812">Transmembrane</keyword>
<feature type="non-terminal residue" evidence="2">
    <location>
        <position position="1"/>
    </location>
</feature>
<sequence>GFKQKHASFWRLLHKKIYIFFLLILLLIFEKKQAQSL</sequence>
<proteinExistence type="predicted"/>
<evidence type="ECO:0000313" key="2">
    <source>
        <dbReference type="EMBL" id="CAA9471438.1"/>
    </source>
</evidence>
<reference evidence="2" key="1">
    <citation type="submission" date="2020-02" db="EMBL/GenBank/DDBJ databases">
        <authorList>
            <person name="Meier V. D."/>
        </authorList>
    </citation>
    <scope>NUCLEOTIDE SEQUENCE</scope>
    <source>
        <strain evidence="2">AVDCRST_MAG96</strain>
    </source>
</reference>
<keyword evidence="1" id="KW-0472">Membrane</keyword>
<feature type="non-terminal residue" evidence="2">
    <location>
        <position position="37"/>
    </location>
</feature>
<dbReference type="EMBL" id="CADCVN010000166">
    <property type="protein sequence ID" value="CAA9471438.1"/>
    <property type="molecule type" value="Genomic_DNA"/>
</dbReference>
<dbReference type="AlphaFoldDB" id="A0A6J4RK37"/>
<evidence type="ECO:0000256" key="1">
    <source>
        <dbReference type="SAM" id="Phobius"/>
    </source>
</evidence>
<name>A0A6J4RK37_9BACT</name>
<accession>A0A6J4RK37</accession>
<organism evidence="2">
    <name type="scientific">uncultured Segetibacter sp</name>
    <dbReference type="NCBI Taxonomy" id="481133"/>
    <lineage>
        <taxon>Bacteria</taxon>
        <taxon>Pseudomonadati</taxon>
        <taxon>Bacteroidota</taxon>
        <taxon>Chitinophagia</taxon>
        <taxon>Chitinophagales</taxon>
        <taxon>Chitinophagaceae</taxon>
        <taxon>Segetibacter</taxon>
        <taxon>environmental samples</taxon>
    </lineage>
</organism>
<protein>
    <submittedName>
        <fullName evidence="2">Uncharacterized protein</fullName>
    </submittedName>
</protein>
<feature type="transmembrane region" description="Helical" evidence="1">
    <location>
        <begin position="12"/>
        <end position="29"/>
    </location>
</feature>
<gene>
    <name evidence="2" type="ORF">AVDCRST_MAG96-437</name>
</gene>
<keyword evidence="1" id="KW-1133">Transmembrane helix</keyword>